<evidence type="ECO:0000313" key="2">
    <source>
        <dbReference type="EMBL" id="HIJ99364.1"/>
    </source>
</evidence>
<dbReference type="CDD" id="cd00757">
    <property type="entry name" value="ThiF_MoeB_HesA_family"/>
    <property type="match status" value="1"/>
</dbReference>
<dbReference type="Gene3D" id="3.40.50.720">
    <property type="entry name" value="NAD(P)-binding Rossmann-like Domain"/>
    <property type="match status" value="1"/>
</dbReference>
<proteinExistence type="predicted"/>
<evidence type="ECO:0000259" key="1">
    <source>
        <dbReference type="Pfam" id="PF00899"/>
    </source>
</evidence>
<dbReference type="InterPro" id="IPR045886">
    <property type="entry name" value="ThiF/MoeB/HesA"/>
</dbReference>
<feature type="non-terminal residue" evidence="2">
    <location>
        <position position="308"/>
    </location>
</feature>
<evidence type="ECO:0000313" key="3">
    <source>
        <dbReference type="Proteomes" id="UP000604391"/>
    </source>
</evidence>
<dbReference type="PANTHER" id="PTHR43267:SF1">
    <property type="entry name" value="TRNA THREONYLCARBAMOYLADENOSINE DEHYDRATASE"/>
    <property type="match status" value="1"/>
</dbReference>
<dbReference type="Pfam" id="PF00899">
    <property type="entry name" value="ThiF"/>
    <property type="match status" value="1"/>
</dbReference>
<dbReference type="GO" id="GO:0061503">
    <property type="term" value="F:tRNA threonylcarbamoyladenosine dehydratase"/>
    <property type="evidence" value="ECO:0007669"/>
    <property type="project" value="TreeGrafter"/>
</dbReference>
<comment type="caution">
    <text evidence="2">The sequence shown here is derived from an EMBL/GenBank/DDBJ whole genome shotgun (WGS) entry which is preliminary data.</text>
</comment>
<keyword evidence="3" id="KW-1185">Reference proteome</keyword>
<reference evidence="2 3" key="1">
    <citation type="journal article" name="Nat. Commun.">
        <title>Undinarchaeota illuminate DPANN phylogeny and the impact of gene transfer on archaeal evolution.</title>
        <authorList>
            <person name="Dombrowski N."/>
            <person name="Williams T.A."/>
            <person name="Sun J."/>
            <person name="Woodcroft B.J."/>
            <person name="Lee J.H."/>
            <person name="Minh B.Q."/>
            <person name="Rinke C."/>
            <person name="Spang A."/>
        </authorList>
    </citation>
    <scope>NUCLEOTIDE SEQUENCE [LARGE SCALE GENOMIC DNA]</scope>
    <source>
        <strain evidence="2">MAG_bin17</strain>
    </source>
</reference>
<dbReference type="InterPro" id="IPR000594">
    <property type="entry name" value="ThiF_NAD_FAD-bd"/>
</dbReference>
<dbReference type="Proteomes" id="UP000604391">
    <property type="component" value="Unassembled WGS sequence"/>
</dbReference>
<dbReference type="AlphaFoldDB" id="A0A832UT92"/>
<gene>
    <name evidence="2" type="ORF">H1011_00885</name>
</gene>
<dbReference type="EMBL" id="DVAD01000007">
    <property type="protein sequence ID" value="HIJ99364.1"/>
    <property type="molecule type" value="Genomic_DNA"/>
</dbReference>
<dbReference type="PANTHER" id="PTHR43267">
    <property type="entry name" value="TRNA THREONYLCARBAMOYLADENOSINE DEHYDRATASE"/>
    <property type="match status" value="1"/>
</dbReference>
<dbReference type="SUPFAM" id="SSF69572">
    <property type="entry name" value="Activating enzymes of the ubiquitin-like proteins"/>
    <property type="match status" value="1"/>
</dbReference>
<dbReference type="GO" id="GO:0061504">
    <property type="term" value="P:cyclic threonylcarbamoyladenosine biosynthetic process"/>
    <property type="evidence" value="ECO:0007669"/>
    <property type="project" value="TreeGrafter"/>
</dbReference>
<feature type="domain" description="THIF-type NAD/FAD binding fold" evidence="1">
    <location>
        <begin position="7"/>
        <end position="214"/>
    </location>
</feature>
<sequence>MSSEIHARQQLAIGKKEQRKLENSRVCIVGVGGTGCAVAGLLGRAGLGLILVDRDIVEKSNLGRQILYTEKDIGTLKALAAKKNILAANPDAKITAITDELKAENAERFLNTDLIIDCTDNIAARFLINEVSLKKKIPWIYTGAIKNEGMIAIFSGAGKPCFRCMVPRVPKAGSLEICSTAGVLGPLPSVVGSIAARSAIEILLGHSENGKLLKIGDEFEMLNIKEREWCDTCKKEFPILTGRENLEKSMQFCGAIVLKSDVPFSEARKRMKKNSKIISSSGTAIVSEHKNSRVIPLKSGKIIFRNVR</sequence>
<dbReference type="InterPro" id="IPR035985">
    <property type="entry name" value="Ubiquitin-activating_enz"/>
</dbReference>
<dbReference type="GO" id="GO:0008641">
    <property type="term" value="F:ubiquitin-like modifier activating enzyme activity"/>
    <property type="evidence" value="ECO:0007669"/>
    <property type="project" value="InterPro"/>
</dbReference>
<organism evidence="2 3">
    <name type="scientific">Candidatus Undinarchaeum marinum</name>
    <dbReference type="NCBI Taxonomy" id="2756141"/>
    <lineage>
        <taxon>Archaea</taxon>
        <taxon>Candidatus Undinarchaeota</taxon>
        <taxon>Candidatus Undinarchaeia</taxon>
        <taxon>Candidatus Undinarchaeales</taxon>
        <taxon>Candidatus Undinarchaeaceae</taxon>
        <taxon>Candidatus Undinarchaeum</taxon>
    </lineage>
</organism>
<protein>
    <submittedName>
        <fullName evidence="2">HesA/MoeB/ThiF family protein</fullName>
    </submittedName>
</protein>
<accession>A0A832UT92</accession>
<name>A0A832UT92_9ARCH</name>